<proteinExistence type="predicted"/>
<dbReference type="Pfam" id="PF16344">
    <property type="entry name" value="FecR_C"/>
    <property type="match status" value="1"/>
</dbReference>
<dbReference type="Proteomes" id="UP000219452">
    <property type="component" value="Unassembled WGS sequence"/>
</dbReference>
<feature type="domain" description="Protein FecR C-terminal" evidence="3">
    <location>
        <begin position="263"/>
        <end position="329"/>
    </location>
</feature>
<gene>
    <name evidence="4" type="ORF">SAMN06269250_6068</name>
</gene>
<dbReference type="PANTHER" id="PTHR30273">
    <property type="entry name" value="PERIPLASMIC SIGNAL SENSOR AND SIGMA FACTOR ACTIVATOR FECR-RELATED"/>
    <property type="match status" value="1"/>
</dbReference>
<evidence type="ECO:0000259" key="3">
    <source>
        <dbReference type="Pfam" id="PF16344"/>
    </source>
</evidence>
<dbReference type="PIRSF" id="PIRSF018266">
    <property type="entry name" value="FecR"/>
    <property type="match status" value="1"/>
</dbReference>
<dbReference type="Gene3D" id="2.60.120.1440">
    <property type="match status" value="1"/>
</dbReference>
<sequence>MNVVDKNLLFAYFANATTPLQKRLIEEWLQVPDNQEQFYAWLVEWEYRHPSYQPDAETPLRQFVQHMETSLPEASDEQVVADENVPVSSPFQIQYGWLAAASVAVLLLVGWFNRDAVRYQTYQTAFGETRTVQLVDGSFVTLNANSALRVPRFGFGSGLRQVWLTGEAYFSVRHQLDNQRFVVQTTRGFDVVVHGTEFTVSTFAHRARVMLRTGKVQVNYAAGASRKQLMLRPGDLIKLDQPAKPRLQHHVDPQAFVAFANHRFSFDNMTLAEFGQLLTDTYGLRVEIPDPVVARRTLVGTFRADSADELLLIVSELFDLDVARQGNTVRLTERD</sequence>
<evidence type="ECO:0000256" key="1">
    <source>
        <dbReference type="SAM" id="Phobius"/>
    </source>
</evidence>
<dbReference type="InterPro" id="IPR006860">
    <property type="entry name" value="FecR"/>
</dbReference>
<feature type="transmembrane region" description="Helical" evidence="1">
    <location>
        <begin position="93"/>
        <end position="112"/>
    </location>
</feature>
<dbReference type="GO" id="GO:0016989">
    <property type="term" value="F:sigma factor antagonist activity"/>
    <property type="evidence" value="ECO:0007669"/>
    <property type="project" value="TreeGrafter"/>
</dbReference>
<evidence type="ECO:0000313" key="4">
    <source>
        <dbReference type="EMBL" id="SOD98405.1"/>
    </source>
</evidence>
<dbReference type="Pfam" id="PF04773">
    <property type="entry name" value="FecR"/>
    <property type="match status" value="1"/>
</dbReference>
<keyword evidence="1" id="KW-1133">Transmembrane helix</keyword>
<protein>
    <submittedName>
        <fullName evidence="4">FecR family protein</fullName>
    </submittedName>
</protein>
<keyword evidence="1" id="KW-0472">Membrane</keyword>
<organism evidence="4 5">
    <name type="scientific">Spirosoma fluviale</name>
    <dbReference type="NCBI Taxonomy" id="1597977"/>
    <lineage>
        <taxon>Bacteria</taxon>
        <taxon>Pseudomonadati</taxon>
        <taxon>Bacteroidota</taxon>
        <taxon>Cytophagia</taxon>
        <taxon>Cytophagales</taxon>
        <taxon>Cytophagaceae</taxon>
        <taxon>Spirosoma</taxon>
    </lineage>
</organism>
<name>A0A286GS58_9BACT</name>
<reference evidence="5" key="1">
    <citation type="submission" date="2017-09" db="EMBL/GenBank/DDBJ databases">
        <authorList>
            <person name="Varghese N."/>
            <person name="Submissions S."/>
        </authorList>
    </citation>
    <scope>NUCLEOTIDE SEQUENCE [LARGE SCALE GENOMIC DNA]</scope>
    <source>
        <strain evidence="5">DSM 29961</strain>
    </source>
</reference>
<dbReference type="PANTHER" id="PTHR30273:SF2">
    <property type="entry name" value="PROTEIN FECR"/>
    <property type="match status" value="1"/>
</dbReference>
<dbReference type="OrthoDB" id="1523489at2"/>
<feature type="domain" description="FecR protein" evidence="2">
    <location>
        <begin position="121"/>
        <end position="217"/>
    </location>
</feature>
<accession>A0A286GS58</accession>
<dbReference type="EMBL" id="OCNH01000008">
    <property type="protein sequence ID" value="SOD98405.1"/>
    <property type="molecule type" value="Genomic_DNA"/>
</dbReference>
<evidence type="ECO:0000313" key="5">
    <source>
        <dbReference type="Proteomes" id="UP000219452"/>
    </source>
</evidence>
<dbReference type="AlphaFoldDB" id="A0A286GS58"/>
<keyword evidence="1" id="KW-0812">Transmembrane</keyword>
<dbReference type="InterPro" id="IPR012373">
    <property type="entry name" value="Ferrdict_sens_TM"/>
</dbReference>
<dbReference type="Gene3D" id="3.55.50.30">
    <property type="match status" value="1"/>
</dbReference>
<dbReference type="RefSeq" id="WP_097131244.1">
    <property type="nucleotide sequence ID" value="NZ_OCNH01000008.1"/>
</dbReference>
<dbReference type="InterPro" id="IPR032508">
    <property type="entry name" value="FecR_C"/>
</dbReference>
<evidence type="ECO:0000259" key="2">
    <source>
        <dbReference type="Pfam" id="PF04773"/>
    </source>
</evidence>
<keyword evidence="5" id="KW-1185">Reference proteome</keyword>